<evidence type="ECO:0000256" key="5">
    <source>
        <dbReference type="ARBA" id="ARBA00022597"/>
    </source>
</evidence>
<dbReference type="Pfam" id="PF00083">
    <property type="entry name" value="Sugar_tr"/>
    <property type="match status" value="1"/>
</dbReference>
<feature type="transmembrane region" description="Helical" evidence="10">
    <location>
        <begin position="61"/>
        <end position="81"/>
    </location>
</feature>
<feature type="transmembrane region" description="Helical" evidence="10">
    <location>
        <begin position="22"/>
        <end position="49"/>
    </location>
</feature>
<evidence type="ECO:0000256" key="8">
    <source>
        <dbReference type="ARBA" id="ARBA00023136"/>
    </source>
</evidence>
<dbReference type="FunFam" id="1.20.1250.20:FF:000122">
    <property type="entry name" value="D-xylose transporter XylE"/>
    <property type="match status" value="1"/>
</dbReference>
<keyword evidence="8 10" id="KW-0472">Membrane</keyword>
<dbReference type="RefSeq" id="WP_154281179.1">
    <property type="nucleotide sequence ID" value="NZ_JBHUJQ010000001.1"/>
</dbReference>
<feature type="transmembrane region" description="Helical" evidence="10">
    <location>
        <begin position="152"/>
        <end position="169"/>
    </location>
</feature>
<feature type="transmembrane region" description="Helical" evidence="10">
    <location>
        <begin position="261"/>
        <end position="283"/>
    </location>
</feature>
<feature type="domain" description="Major facilitator superfamily (MFS) profile" evidence="11">
    <location>
        <begin position="27"/>
        <end position="446"/>
    </location>
</feature>
<dbReference type="PROSITE" id="PS00216">
    <property type="entry name" value="SUGAR_TRANSPORT_1"/>
    <property type="match status" value="2"/>
</dbReference>
<dbReference type="InterPro" id="IPR050820">
    <property type="entry name" value="MFS_Sugar_Transporter"/>
</dbReference>
<gene>
    <name evidence="12" type="ORF">GJU39_12730</name>
</gene>
<keyword evidence="3 9" id="KW-0813">Transport</keyword>
<keyword evidence="6 10" id="KW-0812">Transmembrane</keyword>
<dbReference type="PANTHER" id="PTHR48023">
    <property type="entry name" value="D-XYLOSE-PROTON SYMPORTER-LIKE 2"/>
    <property type="match status" value="1"/>
</dbReference>
<comment type="subcellular location">
    <subcellularLocation>
        <location evidence="1">Cell membrane</location>
        <topology evidence="1">Multi-pass membrane protein</topology>
    </subcellularLocation>
</comment>
<sequence>MANTASTFSQSNTNASYPFNQLYVVMISSISALGGVLFGFDTAIISGTIPFIKGFFQLDELMLGWAVSSILIGCGLGALMAGKLADALGRRTALFFCAFLFAATGIGVAFANSLIEFIIFRIAGGIAVGAAAMAVPMYIAETVPALFRGRMVSLYQLAIVLGILLAYVVNYTLADLGENSWRWMFASQAIPAVLFFVALFLVPETPRWLVQNNKKDKAYTILSKTGGKAYAEAEILTISSSFSREIAGNLKDLFHAKYSKVLIMGVLIAIFQQITGINAILYYAPEIFKNTGVSASIASMQTIAIGVTMLVFTLVAIWLVDKAGRKKLLLTGCAVMALSLLAVAACFYLNFYQYYLVLIFLLVYIAGFSASLGAVTWVILSEIFPNRIRGLALSFATLVLWLADFAASFSFPILNKHLGTSVTLSLFALFCIIYFFYIKTSIPETKGKTLEELETQLIGKSDD</sequence>
<evidence type="ECO:0000313" key="13">
    <source>
        <dbReference type="Proteomes" id="UP000487757"/>
    </source>
</evidence>
<evidence type="ECO:0000256" key="6">
    <source>
        <dbReference type="ARBA" id="ARBA00022692"/>
    </source>
</evidence>
<dbReference type="NCBIfam" id="TIGR00879">
    <property type="entry name" value="SP"/>
    <property type="match status" value="1"/>
</dbReference>
<dbReference type="PROSITE" id="PS50850">
    <property type="entry name" value="MFS"/>
    <property type="match status" value="1"/>
</dbReference>
<keyword evidence="5" id="KW-0762">Sugar transport</keyword>
<dbReference type="InterPro" id="IPR003663">
    <property type="entry name" value="Sugar/inositol_transpt"/>
</dbReference>
<evidence type="ECO:0000313" key="12">
    <source>
        <dbReference type="EMBL" id="MRX76952.1"/>
    </source>
</evidence>
<reference evidence="12 13" key="1">
    <citation type="submission" date="2019-11" db="EMBL/GenBank/DDBJ databases">
        <title>Pedobacter petrophilus genome.</title>
        <authorList>
            <person name="Feldbauer M.J."/>
            <person name="Newman J.D."/>
        </authorList>
    </citation>
    <scope>NUCLEOTIDE SEQUENCE [LARGE SCALE GENOMIC DNA]</scope>
    <source>
        <strain evidence="12 13">LMG 29686</strain>
    </source>
</reference>
<dbReference type="PRINTS" id="PR00171">
    <property type="entry name" value="SUGRTRNSPORT"/>
</dbReference>
<dbReference type="Gene3D" id="1.20.1250.20">
    <property type="entry name" value="MFS general substrate transporter like domains"/>
    <property type="match status" value="2"/>
</dbReference>
<dbReference type="Proteomes" id="UP000487757">
    <property type="component" value="Unassembled WGS sequence"/>
</dbReference>
<name>A0A7K0G024_9SPHI</name>
<evidence type="ECO:0000256" key="4">
    <source>
        <dbReference type="ARBA" id="ARBA00022475"/>
    </source>
</evidence>
<dbReference type="InterPro" id="IPR005829">
    <property type="entry name" value="Sugar_transporter_CS"/>
</dbReference>
<dbReference type="InterPro" id="IPR036259">
    <property type="entry name" value="MFS_trans_sf"/>
</dbReference>
<feature type="transmembrane region" description="Helical" evidence="10">
    <location>
        <begin position="392"/>
        <end position="414"/>
    </location>
</feature>
<evidence type="ECO:0000256" key="9">
    <source>
        <dbReference type="RuleBase" id="RU003346"/>
    </source>
</evidence>
<feature type="transmembrane region" description="Helical" evidence="10">
    <location>
        <begin position="181"/>
        <end position="202"/>
    </location>
</feature>
<protein>
    <submittedName>
        <fullName evidence="12">Sugar porter family MFS transporter</fullName>
    </submittedName>
</protein>
<feature type="transmembrane region" description="Helical" evidence="10">
    <location>
        <begin position="328"/>
        <end position="351"/>
    </location>
</feature>
<feature type="transmembrane region" description="Helical" evidence="10">
    <location>
        <begin position="420"/>
        <end position="438"/>
    </location>
</feature>
<evidence type="ECO:0000256" key="3">
    <source>
        <dbReference type="ARBA" id="ARBA00022448"/>
    </source>
</evidence>
<dbReference type="SUPFAM" id="SSF103473">
    <property type="entry name" value="MFS general substrate transporter"/>
    <property type="match status" value="1"/>
</dbReference>
<comment type="similarity">
    <text evidence="2 9">Belongs to the major facilitator superfamily. Sugar transporter (TC 2.A.1.1) family.</text>
</comment>
<keyword evidence="7 10" id="KW-1133">Transmembrane helix</keyword>
<dbReference type="OrthoDB" id="9783823at2"/>
<organism evidence="12 13">
    <name type="scientific">Pedobacter petrophilus</name>
    <dbReference type="NCBI Taxonomy" id="1908241"/>
    <lineage>
        <taxon>Bacteria</taxon>
        <taxon>Pseudomonadati</taxon>
        <taxon>Bacteroidota</taxon>
        <taxon>Sphingobacteriia</taxon>
        <taxon>Sphingobacteriales</taxon>
        <taxon>Sphingobacteriaceae</taxon>
        <taxon>Pedobacter</taxon>
    </lineage>
</organism>
<keyword evidence="13" id="KW-1185">Reference proteome</keyword>
<dbReference type="InterPro" id="IPR020846">
    <property type="entry name" value="MFS_dom"/>
</dbReference>
<dbReference type="AlphaFoldDB" id="A0A7K0G024"/>
<evidence type="ECO:0000259" key="11">
    <source>
        <dbReference type="PROSITE" id="PS50850"/>
    </source>
</evidence>
<feature type="transmembrane region" description="Helical" evidence="10">
    <location>
        <begin position="93"/>
        <end position="112"/>
    </location>
</feature>
<feature type="transmembrane region" description="Helical" evidence="10">
    <location>
        <begin position="357"/>
        <end position="380"/>
    </location>
</feature>
<dbReference type="EMBL" id="WKKH01000018">
    <property type="protein sequence ID" value="MRX76952.1"/>
    <property type="molecule type" value="Genomic_DNA"/>
</dbReference>
<accession>A0A7K0G024</accession>
<feature type="transmembrane region" description="Helical" evidence="10">
    <location>
        <begin position="303"/>
        <end position="321"/>
    </location>
</feature>
<evidence type="ECO:0000256" key="10">
    <source>
        <dbReference type="SAM" id="Phobius"/>
    </source>
</evidence>
<dbReference type="PANTHER" id="PTHR48023:SF4">
    <property type="entry name" value="D-XYLOSE-PROTON SYMPORTER-LIKE 2"/>
    <property type="match status" value="1"/>
</dbReference>
<keyword evidence="4" id="KW-1003">Cell membrane</keyword>
<comment type="caution">
    <text evidence="12">The sequence shown here is derived from an EMBL/GenBank/DDBJ whole genome shotgun (WGS) entry which is preliminary data.</text>
</comment>
<proteinExistence type="inferred from homology"/>
<feature type="transmembrane region" description="Helical" evidence="10">
    <location>
        <begin position="118"/>
        <end position="140"/>
    </location>
</feature>
<dbReference type="InterPro" id="IPR005828">
    <property type="entry name" value="MFS_sugar_transport-like"/>
</dbReference>
<evidence type="ECO:0000256" key="7">
    <source>
        <dbReference type="ARBA" id="ARBA00022989"/>
    </source>
</evidence>
<dbReference type="GO" id="GO:0005886">
    <property type="term" value="C:plasma membrane"/>
    <property type="evidence" value="ECO:0007669"/>
    <property type="project" value="UniProtKB-SubCell"/>
</dbReference>
<dbReference type="GO" id="GO:0022857">
    <property type="term" value="F:transmembrane transporter activity"/>
    <property type="evidence" value="ECO:0007669"/>
    <property type="project" value="InterPro"/>
</dbReference>
<evidence type="ECO:0000256" key="2">
    <source>
        <dbReference type="ARBA" id="ARBA00010992"/>
    </source>
</evidence>
<evidence type="ECO:0000256" key="1">
    <source>
        <dbReference type="ARBA" id="ARBA00004651"/>
    </source>
</evidence>